<evidence type="ECO:0000313" key="2">
    <source>
        <dbReference type="EMBL" id="MFD0924030.1"/>
    </source>
</evidence>
<keyword evidence="3" id="KW-1185">Reference proteome</keyword>
<dbReference type="SUPFAM" id="SSF140453">
    <property type="entry name" value="EsxAB dimer-like"/>
    <property type="match status" value="1"/>
</dbReference>
<sequence>MSGFHADIGRLAAKAGEFDEHAAKAQRIADALRAAVESAGDCWGHDEVGEGFARAHCPAARRAMDELGEIPGRLRGIGAKFAATARTHQQADAEGAGEIGRSAGQG</sequence>
<evidence type="ECO:0008006" key="4">
    <source>
        <dbReference type="Google" id="ProtNLM"/>
    </source>
</evidence>
<dbReference type="Proteomes" id="UP001597018">
    <property type="component" value="Unassembled WGS sequence"/>
</dbReference>
<dbReference type="RefSeq" id="WP_263249419.1">
    <property type="nucleotide sequence ID" value="NZ_BAABLT010000007.1"/>
</dbReference>
<evidence type="ECO:0000256" key="1">
    <source>
        <dbReference type="SAM" id="MobiDB-lite"/>
    </source>
</evidence>
<reference evidence="3" key="1">
    <citation type="journal article" date="2019" name="Int. J. Syst. Evol. Microbiol.">
        <title>The Global Catalogue of Microorganisms (GCM) 10K type strain sequencing project: providing services to taxonomists for standard genome sequencing and annotation.</title>
        <authorList>
            <consortium name="The Broad Institute Genomics Platform"/>
            <consortium name="The Broad Institute Genome Sequencing Center for Infectious Disease"/>
            <person name="Wu L."/>
            <person name="Ma J."/>
        </authorList>
    </citation>
    <scope>NUCLEOTIDE SEQUENCE [LARGE SCALE GENOMIC DNA]</scope>
    <source>
        <strain evidence="3">CCUG 56401</strain>
    </source>
</reference>
<dbReference type="EMBL" id="JBHTIW010000055">
    <property type="protein sequence ID" value="MFD0924030.1"/>
    <property type="molecule type" value="Genomic_DNA"/>
</dbReference>
<accession>A0ABW3G3C1</accession>
<gene>
    <name evidence="2" type="ORF">ACFQ16_30165</name>
</gene>
<dbReference type="InterPro" id="IPR036689">
    <property type="entry name" value="ESAT-6-like_sf"/>
</dbReference>
<organism evidence="2 3">
    <name type="scientific">Saccharopolyspora rosea</name>
    <dbReference type="NCBI Taxonomy" id="524884"/>
    <lineage>
        <taxon>Bacteria</taxon>
        <taxon>Bacillati</taxon>
        <taxon>Actinomycetota</taxon>
        <taxon>Actinomycetes</taxon>
        <taxon>Pseudonocardiales</taxon>
        <taxon>Pseudonocardiaceae</taxon>
        <taxon>Saccharopolyspora</taxon>
    </lineage>
</organism>
<dbReference type="Gene3D" id="1.10.287.1060">
    <property type="entry name" value="ESAT-6-like"/>
    <property type="match status" value="1"/>
</dbReference>
<evidence type="ECO:0000313" key="3">
    <source>
        <dbReference type="Proteomes" id="UP001597018"/>
    </source>
</evidence>
<comment type="caution">
    <text evidence="2">The sequence shown here is derived from an EMBL/GenBank/DDBJ whole genome shotgun (WGS) entry which is preliminary data.</text>
</comment>
<protein>
    <recommendedName>
        <fullName evidence="4">Excreted virulence factor EspC, type VII ESX diderm</fullName>
    </recommendedName>
</protein>
<name>A0ABW3G3C1_9PSEU</name>
<proteinExistence type="predicted"/>
<feature type="region of interest" description="Disordered" evidence="1">
    <location>
        <begin position="85"/>
        <end position="106"/>
    </location>
</feature>